<dbReference type="Gene3D" id="3.30.1360.40">
    <property type="match status" value="1"/>
</dbReference>
<sequence length="161" mass="18685">MKKRNRQAIIRRLVNEHDISNQHELMELLKAEKVETTQATISRDIRELNIVKRHRPNGKSSYHIFNRELSEMKKNTDKERLMNAVNDTGVSISQIEFMNLLNVLPGNGPSIGVLIDRLKDELKDVVACVSGDDTILILSYTREEAERVNKYFQNLLYEPQH</sequence>
<protein>
    <recommendedName>
        <fullName evidence="7">Arginine repressor</fullName>
    </recommendedName>
</protein>
<keyword evidence="7" id="KW-0055">Arginine biosynthesis</keyword>
<dbReference type="PRINTS" id="PR01467">
    <property type="entry name" value="ARGREPRESSOR"/>
</dbReference>
<dbReference type="InterPro" id="IPR020900">
    <property type="entry name" value="Arg_repress_DNA-bd"/>
</dbReference>
<accession>A0A4S3B668</accession>
<dbReference type="HAMAP" id="MF_00173">
    <property type="entry name" value="Arg_repressor"/>
    <property type="match status" value="1"/>
</dbReference>
<dbReference type="UniPathway" id="UPA00068"/>
<keyword evidence="4 7" id="KW-0805">Transcription regulation</keyword>
<evidence type="ECO:0000313" key="10">
    <source>
        <dbReference type="EMBL" id="THB61857.1"/>
    </source>
</evidence>
<feature type="domain" description="Arginine repressor C-terminal" evidence="9">
    <location>
        <begin position="86"/>
        <end position="153"/>
    </location>
</feature>
<keyword evidence="11" id="KW-1185">Reference proteome</keyword>
<dbReference type="InterPro" id="IPR036390">
    <property type="entry name" value="WH_DNA-bd_sf"/>
</dbReference>
<dbReference type="GO" id="GO:0003677">
    <property type="term" value="F:DNA binding"/>
    <property type="evidence" value="ECO:0007669"/>
    <property type="project" value="UniProtKB-KW"/>
</dbReference>
<evidence type="ECO:0000256" key="4">
    <source>
        <dbReference type="ARBA" id="ARBA00023015"/>
    </source>
</evidence>
<evidence type="ECO:0000259" key="8">
    <source>
        <dbReference type="Pfam" id="PF01316"/>
    </source>
</evidence>
<dbReference type="InterPro" id="IPR001669">
    <property type="entry name" value="Arg_repress"/>
</dbReference>
<gene>
    <name evidence="7" type="primary">argR</name>
    <name evidence="10" type="ORF">ESZ54_02870</name>
</gene>
<evidence type="ECO:0000259" key="9">
    <source>
        <dbReference type="Pfam" id="PF02863"/>
    </source>
</evidence>
<dbReference type="Pfam" id="PF02863">
    <property type="entry name" value="Arg_repressor_C"/>
    <property type="match status" value="1"/>
</dbReference>
<dbReference type="Pfam" id="PF01316">
    <property type="entry name" value="Arg_repressor"/>
    <property type="match status" value="1"/>
</dbReference>
<dbReference type="Proteomes" id="UP000310506">
    <property type="component" value="Unassembled WGS sequence"/>
</dbReference>
<dbReference type="GO" id="GO:0003700">
    <property type="term" value="F:DNA-binding transcription factor activity"/>
    <property type="evidence" value="ECO:0007669"/>
    <property type="project" value="UniProtKB-UniRule"/>
</dbReference>
<comment type="similarity">
    <text evidence="2 7">Belongs to the ArgR family.</text>
</comment>
<dbReference type="PANTHER" id="PTHR34471:SF1">
    <property type="entry name" value="ARGININE REPRESSOR"/>
    <property type="match status" value="1"/>
</dbReference>
<evidence type="ECO:0000256" key="5">
    <source>
        <dbReference type="ARBA" id="ARBA00023125"/>
    </source>
</evidence>
<dbReference type="PANTHER" id="PTHR34471">
    <property type="entry name" value="ARGININE REPRESSOR"/>
    <property type="match status" value="1"/>
</dbReference>
<keyword evidence="3 7" id="KW-0963">Cytoplasm</keyword>
<evidence type="ECO:0000256" key="2">
    <source>
        <dbReference type="ARBA" id="ARBA00008316"/>
    </source>
</evidence>
<dbReference type="InterPro" id="IPR036251">
    <property type="entry name" value="Arg_repress_C_sf"/>
</dbReference>
<evidence type="ECO:0000256" key="7">
    <source>
        <dbReference type="HAMAP-Rule" id="MF_00173"/>
    </source>
</evidence>
<dbReference type="GO" id="GO:0005737">
    <property type="term" value="C:cytoplasm"/>
    <property type="evidence" value="ECO:0007669"/>
    <property type="project" value="UniProtKB-SubCell"/>
</dbReference>
<dbReference type="EMBL" id="SDGV01000006">
    <property type="protein sequence ID" value="THB61857.1"/>
    <property type="molecule type" value="Genomic_DNA"/>
</dbReference>
<dbReference type="GO" id="GO:0051259">
    <property type="term" value="P:protein complex oligomerization"/>
    <property type="evidence" value="ECO:0007669"/>
    <property type="project" value="InterPro"/>
</dbReference>
<organism evidence="10 11">
    <name type="scientific">Vagococcus silagei</name>
    <dbReference type="NCBI Taxonomy" id="2508885"/>
    <lineage>
        <taxon>Bacteria</taxon>
        <taxon>Bacillati</taxon>
        <taxon>Bacillota</taxon>
        <taxon>Bacilli</taxon>
        <taxon>Lactobacillales</taxon>
        <taxon>Enterococcaceae</taxon>
        <taxon>Vagococcus</taxon>
    </lineage>
</organism>
<comment type="subcellular location">
    <subcellularLocation>
        <location evidence="1 7">Cytoplasm</location>
    </subcellularLocation>
</comment>
<name>A0A4S3B668_9ENTE</name>
<keyword evidence="7" id="KW-0678">Repressor</keyword>
<dbReference type="Gene3D" id="1.10.10.10">
    <property type="entry name" value="Winged helix-like DNA-binding domain superfamily/Winged helix DNA-binding domain"/>
    <property type="match status" value="1"/>
</dbReference>
<feature type="domain" description="Arginine repressor DNA-binding" evidence="8">
    <location>
        <begin position="1"/>
        <end position="66"/>
    </location>
</feature>
<keyword evidence="7" id="KW-0028">Amino-acid biosynthesis</keyword>
<evidence type="ECO:0000256" key="6">
    <source>
        <dbReference type="ARBA" id="ARBA00023163"/>
    </source>
</evidence>
<dbReference type="InterPro" id="IPR020899">
    <property type="entry name" value="Arg_repress_C"/>
</dbReference>
<dbReference type="SUPFAM" id="SSF55252">
    <property type="entry name" value="C-terminal domain of arginine repressor"/>
    <property type="match status" value="1"/>
</dbReference>
<dbReference type="GO" id="GO:1900079">
    <property type="term" value="P:regulation of arginine biosynthetic process"/>
    <property type="evidence" value="ECO:0007669"/>
    <property type="project" value="UniProtKB-UniRule"/>
</dbReference>
<evidence type="ECO:0000256" key="3">
    <source>
        <dbReference type="ARBA" id="ARBA00022490"/>
    </source>
</evidence>
<keyword evidence="5 7" id="KW-0238">DNA-binding</keyword>
<comment type="function">
    <text evidence="7">Regulates arginine biosynthesis genes.</text>
</comment>
<comment type="pathway">
    <text evidence="7">Amino-acid biosynthesis; L-arginine biosynthesis [regulation].</text>
</comment>
<dbReference type="SUPFAM" id="SSF46785">
    <property type="entry name" value="Winged helix' DNA-binding domain"/>
    <property type="match status" value="1"/>
</dbReference>
<dbReference type="GO" id="GO:0034618">
    <property type="term" value="F:arginine binding"/>
    <property type="evidence" value="ECO:0007669"/>
    <property type="project" value="InterPro"/>
</dbReference>
<dbReference type="InterPro" id="IPR036388">
    <property type="entry name" value="WH-like_DNA-bd_sf"/>
</dbReference>
<dbReference type="GO" id="GO:0006526">
    <property type="term" value="P:L-arginine biosynthetic process"/>
    <property type="evidence" value="ECO:0007669"/>
    <property type="project" value="UniProtKB-UniPathway"/>
</dbReference>
<reference evidence="10 11" key="1">
    <citation type="submission" date="2019-01" db="EMBL/GenBank/DDBJ databases">
        <title>Vagococcus silagei sp. nov. isolated from brewer's grain.</title>
        <authorList>
            <person name="Guu J.-R."/>
        </authorList>
    </citation>
    <scope>NUCLEOTIDE SEQUENCE [LARGE SCALE GENOMIC DNA]</scope>
    <source>
        <strain evidence="10 11">2B-2</strain>
    </source>
</reference>
<dbReference type="OrthoDB" id="9807089at2"/>
<proteinExistence type="inferred from homology"/>
<comment type="caution">
    <text evidence="10">The sequence shown here is derived from an EMBL/GenBank/DDBJ whole genome shotgun (WGS) entry which is preliminary data.</text>
</comment>
<evidence type="ECO:0000313" key="11">
    <source>
        <dbReference type="Proteomes" id="UP000310506"/>
    </source>
</evidence>
<keyword evidence="6 7" id="KW-0804">Transcription</keyword>
<evidence type="ECO:0000256" key="1">
    <source>
        <dbReference type="ARBA" id="ARBA00004496"/>
    </source>
</evidence>
<dbReference type="AlphaFoldDB" id="A0A4S3B668"/>
<dbReference type="RefSeq" id="WP_136136176.1">
    <property type="nucleotide sequence ID" value="NZ_SDGV01000006.1"/>
</dbReference>